<evidence type="ECO:0000256" key="1">
    <source>
        <dbReference type="ARBA" id="ARBA00022737"/>
    </source>
</evidence>
<dbReference type="Pfam" id="PF24883">
    <property type="entry name" value="NPHP3_N"/>
    <property type="match status" value="1"/>
</dbReference>
<feature type="domain" description="GPI inositol-deacylase winged helix" evidence="4">
    <location>
        <begin position="305"/>
        <end position="381"/>
    </location>
</feature>
<evidence type="ECO:0000259" key="5">
    <source>
        <dbReference type="Pfam" id="PF24883"/>
    </source>
</evidence>
<protein>
    <submittedName>
        <fullName evidence="6">Ankyrin repeat-containing domain protein</fullName>
    </submittedName>
</protein>
<dbReference type="InterPro" id="IPR002110">
    <property type="entry name" value="Ankyrin_rpt"/>
</dbReference>
<dbReference type="PANTHER" id="PTHR10039">
    <property type="entry name" value="AMELOGENIN"/>
    <property type="match status" value="1"/>
</dbReference>
<dbReference type="InterPro" id="IPR054471">
    <property type="entry name" value="GPIID_WHD"/>
</dbReference>
<feature type="repeat" description="ANK" evidence="2">
    <location>
        <begin position="727"/>
        <end position="759"/>
    </location>
</feature>
<dbReference type="InterPro" id="IPR056884">
    <property type="entry name" value="NPHP3-like_N"/>
</dbReference>
<feature type="signal peptide" evidence="3">
    <location>
        <begin position="1"/>
        <end position="20"/>
    </location>
</feature>
<feature type="repeat" description="ANK" evidence="2">
    <location>
        <begin position="529"/>
        <end position="561"/>
    </location>
</feature>
<dbReference type="Gene3D" id="3.40.50.300">
    <property type="entry name" value="P-loop containing nucleotide triphosphate hydrolases"/>
    <property type="match status" value="1"/>
</dbReference>
<dbReference type="Gene3D" id="1.25.40.20">
    <property type="entry name" value="Ankyrin repeat-containing domain"/>
    <property type="match status" value="3"/>
</dbReference>
<feature type="repeat" description="ANK" evidence="2">
    <location>
        <begin position="595"/>
        <end position="627"/>
    </location>
</feature>
<dbReference type="PANTHER" id="PTHR10039:SF15">
    <property type="entry name" value="NACHT DOMAIN-CONTAINING PROTEIN"/>
    <property type="match status" value="1"/>
</dbReference>
<evidence type="ECO:0000256" key="2">
    <source>
        <dbReference type="PROSITE-ProRule" id="PRU00023"/>
    </source>
</evidence>
<gene>
    <name evidence="6" type="ORF">DFH07DRAFT_973715</name>
</gene>
<dbReference type="AlphaFoldDB" id="A0AAD7HBQ8"/>
<dbReference type="EMBL" id="JARJLG010000323">
    <property type="protein sequence ID" value="KAJ7717111.1"/>
    <property type="molecule type" value="Genomic_DNA"/>
</dbReference>
<feature type="repeat" description="ANK" evidence="2">
    <location>
        <begin position="567"/>
        <end position="599"/>
    </location>
</feature>
<dbReference type="SUPFAM" id="SSF48403">
    <property type="entry name" value="Ankyrin repeat"/>
    <property type="match status" value="2"/>
</dbReference>
<sequence>MAEALGLVTSIMQLVATAVAAQSYIRDFRKAPEEQRVLLAEMENLGPLLKELQSRIDDNHSSTGAGKTVLASLVVDHLETQFKNQNIGVACIYLDHKEAAIQTPSNLLASLWRQLVVGKTLSSLAAELYQKHSEKRTRPTLDETDAMLRSAVAEWSRVYIVVDALDEYPEEERDSLISHLTAISSTVRLLLTSRPHIILSASPTAEVLEIRAADEDIRKYIDERARKSPRLSMHVQRHPELRQEIELKIISTVDGMFLLAKLHTDSLATKSTLKALREALESLPKDLEHTYDEALARIDRQNEDDRKIAHSALTWVAHAKRVLSVAELREALAIEPGAKTLDPDNLLEINIILSVCAGLVIVDETTSAVRLVHYTTQVYLDSVQDRRFPEAQTEITVALLTYLTFESQYTLDRATTTTEGQGSEEDQYLTLLIDRTAPYVAKYPLLDYCQYCLAHAVGRPEIFLRDLIVPFLEQASSWPQSGMWHVPPWDFPEWPVDASPLWVAAAANLLGVAEYLLDCGISTSNAGRHGSTPLCVAAYYGHVQMIQLLLGKGMDANETTHGSRYSRIQNALQAASVGGSEDAVRLLIRNGANVNASDALPAASHWGREDVVRLLLECGADVNAVEGQSYGNSLIAASAQGHRGIVQMLLENGADMSARERKNNTNALEAASSYGQESVLLGWGADMNAMDETQGDSALTLAAMRGHVGVVDSLIAAGMDEILKSKSISDALPIVSFRGDEALVRLLLERGADANARNGTCGSAVKAAMAQGHDKIAWMLLEYGAEIDVSSRALVGTSGLGHEGVVRLLLDLGADVNAVSGECTTALQVASAWGNYDVARLLLERDADVNAGGGEYGSPLQAASMGKSQLTHAFSLDRGIPTEELHRASGKGYEAFVALLVAHGVDLSEQRAAKFVECVVQFETIHRMLVDNGADVNVLELDKLNNFIVGA</sequence>
<dbReference type="Proteomes" id="UP001215280">
    <property type="component" value="Unassembled WGS sequence"/>
</dbReference>
<dbReference type="PROSITE" id="PS50088">
    <property type="entry name" value="ANK_REPEAT"/>
    <property type="match status" value="7"/>
</dbReference>
<reference evidence="6" key="1">
    <citation type="submission" date="2023-03" db="EMBL/GenBank/DDBJ databases">
        <title>Massive genome expansion in bonnet fungi (Mycena s.s.) driven by repeated elements and novel gene families across ecological guilds.</title>
        <authorList>
            <consortium name="Lawrence Berkeley National Laboratory"/>
            <person name="Harder C.B."/>
            <person name="Miyauchi S."/>
            <person name="Viragh M."/>
            <person name="Kuo A."/>
            <person name="Thoen E."/>
            <person name="Andreopoulos B."/>
            <person name="Lu D."/>
            <person name="Skrede I."/>
            <person name="Drula E."/>
            <person name="Henrissat B."/>
            <person name="Morin E."/>
            <person name="Kohler A."/>
            <person name="Barry K."/>
            <person name="LaButti K."/>
            <person name="Morin E."/>
            <person name="Salamov A."/>
            <person name="Lipzen A."/>
            <person name="Mereny Z."/>
            <person name="Hegedus B."/>
            <person name="Baldrian P."/>
            <person name="Stursova M."/>
            <person name="Weitz H."/>
            <person name="Taylor A."/>
            <person name="Grigoriev I.V."/>
            <person name="Nagy L.G."/>
            <person name="Martin F."/>
            <person name="Kauserud H."/>
        </authorList>
    </citation>
    <scope>NUCLEOTIDE SEQUENCE</scope>
    <source>
        <strain evidence="6">CBHHK188m</strain>
    </source>
</reference>
<keyword evidence="2" id="KW-0040">ANK repeat</keyword>
<evidence type="ECO:0000259" key="4">
    <source>
        <dbReference type="Pfam" id="PF22939"/>
    </source>
</evidence>
<feature type="repeat" description="ANK" evidence="2">
    <location>
        <begin position="822"/>
        <end position="854"/>
    </location>
</feature>
<dbReference type="PROSITE" id="PS50297">
    <property type="entry name" value="ANK_REP_REGION"/>
    <property type="match status" value="5"/>
</dbReference>
<keyword evidence="1" id="KW-0677">Repeat</keyword>
<dbReference type="Pfam" id="PF22939">
    <property type="entry name" value="WHD_GPIID"/>
    <property type="match status" value="1"/>
</dbReference>
<keyword evidence="3" id="KW-0732">Signal</keyword>
<evidence type="ECO:0000313" key="7">
    <source>
        <dbReference type="Proteomes" id="UP001215280"/>
    </source>
</evidence>
<name>A0AAD7HBQ8_9AGAR</name>
<dbReference type="InterPro" id="IPR036770">
    <property type="entry name" value="Ankyrin_rpt-contain_sf"/>
</dbReference>
<accession>A0AAD7HBQ8</accession>
<feature type="repeat" description="ANK" evidence="2">
    <location>
        <begin position="629"/>
        <end position="661"/>
    </location>
</feature>
<evidence type="ECO:0000313" key="6">
    <source>
        <dbReference type="EMBL" id="KAJ7717111.1"/>
    </source>
</evidence>
<dbReference type="PRINTS" id="PR01415">
    <property type="entry name" value="ANKYRIN"/>
</dbReference>
<feature type="chain" id="PRO_5042208992" evidence="3">
    <location>
        <begin position="21"/>
        <end position="951"/>
    </location>
</feature>
<feature type="domain" description="Nephrocystin 3-like N-terminal" evidence="5">
    <location>
        <begin position="61"/>
        <end position="194"/>
    </location>
</feature>
<dbReference type="Pfam" id="PF12796">
    <property type="entry name" value="Ank_2"/>
    <property type="match status" value="3"/>
</dbReference>
<proteinExistence type="predicted"/>
<dbReference type="SMART" id="SM00248">
    <property type="entry name" value="ANK"/>
    <property type="match status" value="10"/>
</dbReference>
<dbReference type="InterPro" id="IPR027417">
    <property type="entry name" value="P-loop_NTPase"/>
</dbReference>
<feature type="repeat" description="ANK" evidence="2">
    <location>
        <begin position="694"/>
        <end position="726"/>
    </location>
</feature>
<comment type="caution">
    <text evidence="6">The sequence shown here is derived from an EMBL/GenBank/DDBJ whole genome shotgun (WGS) entry which is preliminary data.</text>
</comment>
<evidence type="ECO:0000256" key="3">
    <source>
        <dbReference type="SAM" id="SignalP"/>
    </source>
</evidence>
<organism evidence="6 7">
    <name type="scientific">Mycena maculata</name>
    <dbReference type="NCBI Taxonomy" id="230809"/>
    <lineage>
        <taxon>Eukaryota</taxon>
        <taxon>Fungi</taxon>
        <taxon>Dikarya</taxon>
        <taxon>Basidiomycota</taxon>
        <taxon>Agaricomycotina</taxon>
        <taxon>Agaricomycetes</taxon>
        <taxon>Agaricomycetidae</taxon>
        <taxon>Agaricales</taxon>
        <taxon>Marasmiineae</taxon>
        <taxon>Mycenaceae</taxon>
        <taxon>Mycena</taxon>
    </lineage>
</organism>
<dbReference type="SUPFAM" id="SSF52540">
    <property type="entry name" value="P-loop containing nucleoside triphosphate hydrolases"/>
    <property type="match status" value="1"/>
</dbReference>
<keyword evidence="7" id="KW-1185">Reference proteome</keyword>